<proteinExistence type="predicted"/>
<sequence length="260" mass="30574">MQVERGERQLKRQMKQQVDDVTTQRKEGSTSGSERDRLVLELQQSHAECQTHEKKLIALRDRVEELQAANKTLSEDEREARSRAVDQKLYDLEARLTTSEADKVVAHQDAERLQRDLDALEGVLHQFQVESKDQKERVARRQSCKRASLFGRTNDFERVMEKLAKKTHGECEQLRERRTRIRSATCWIKDLRLNWWYEHRPYFTKRCYHVVFLLTFDYFTTLWGFGGTKALAWGIKLKEILAGDGSRLSPGLLLPSIRRR</sequence>
<reference evidence="3" key="1">
    <citation type="submission" date="2020-04" db="EMBL/GenBank/DDBJ databases">
        <title>Hybrid Assembly of Korean Phytophthora infestans isolates.</title>
        <authorList>
            <person name="Prokchorchik M."/>
            <person name="Lee Y."/>
            <person name="Seo J."/>
            <person name="Cho J.-H."/>
            <person name="Park Y.-E."/>
            <person name="Jang D.-C."/>
            <person name="Im J.-S."/>
            <person name="Choi J.-G."/>
            <person name="Park H.-J."/>
            <person name="Lee G.-B."/>
            <person name="Lee Y.-G."/>
            <person name="Hong S.-Y."/>
            <person name="Cho K."/>
            <person name="Sohn K.H."/>
        </authorList>
    </citation>
    <scope>NUCLEOTIDE SEQUENCE</scope>
    <source>
        <strain evidence="3">KR_1_A1</strain>
    </source>
</reference>
<feature type="coiled-coil region" evidence="1">
    <location>
        <begin position="42"/>
        <end position="83"/>
    </location>
</feature>
<organism evidence="3 4">
    <name type="scientific">Phytophthora infestans</name>
    <name type="common">Potato late blight agent</name>
    <name type="synonym">Botrytis infestans</name>
    <dbReference type="NCBI Taxonomy" id="4787"/>
    <lineage>
        <taxon>Eukaryota</taxon>
        <taxon>Sar</taxon>
        <taxon>Stramenopiles</taxon>
        <taxon>Oomycota</taxon>
        <taxon>Peronosporomycetes</taxon>
        <taxon>Peronosporales</taxon>
        <taxon>Peronosporaceae</taxon>
        <taxon>Phytophthora</taxon>
    </lineage>
</organism>
<gene>
    <name evidence="3" type="ORF">GN244_ATG09105</name>
</gene>
<evidence type="ECO:0000256" key="2">
    <source>
        <dbReference type="SAM" id="MobiDB-lite"/>
    </source>
</evidence>
<feature type="region of interest" description="Disordered" evidence="2">
    <location>
        <begin position="1"/>
        <end position="36"/>
    </location>
</feature>
<keyword evidence="4" id="KW-1185">Reference proteome</keyword>
<evidence type="ECO:0000313" key="4">
    <source>
        <dbReference type="Proteomes" id="UP000602510"/>
    </source>
</evidence>
<evidence type="ECO:0000256" key="1">
    <source>
        <dbReference type="SAM" id="Coils"/>
    </source>
</evidence>
<dbReference type="Proteomes" id="UP000602510">
    <property type="component" value="Unassembled WGS sequence"/>
</dbReference>
<protein>
    <submittedName>
        <fullName evidence="3">Uncharacterized protein</fullName>
    </submittedName>
</protein>
<dbReference type="AlphaFoldDB" id="A0A833T7N8"/>
<accession>A0A833T7N8</accession>
<name>A0A833T7N8_PHYIN</name>
<feature type="compositionally biased region" description="Basic and acidic residues" evidence="2">
    <location>
        <begin position="22"/>
        <end position="36"/>
    </location>
</feature>
<keyword evidence="1" id="KW-0175">Coiled coil</keyword>
<dbReference type="EMBL" id="WSZM01000189">
    <property type="protein sequence ID" value="KAF4038770.1"/>
    <property type="molecule type" value="Genomic_DNA"/>
</dbReference>
<evidence type="ECO:0000313" key="3">
    <source>
        <dbReference type="EMBL" id="KAF4038770.1"/>
    </source>
</evidence>
<feature type="compositionally biased region" description="Basic and acidic residues" evidence="2">
    <location>
        <begin position="1"/>
        <end position="10"/>
    </location>
</feature>
<comment type="caution">
    <text evidence="3">The sequence shown here is derived from an EMBL/GenBank/DDBJ whole genome shotgun (WGS) entry which is preliminary data.</text>
</comment>